<dbReference type="InParanoid" id="S8E327"/>
<evidence type="ECO:0000313" key="2">
    <source>
        <dbReference type="EMBL" id="EPS97778.1"/>
    </source>
</evidence>
<keyword evidence="3" id="KW-1185">Reference proteome</keyword>
<name>S8E327_FOMSC</name>
<feature type="region of interest" description="Disordered" evidence="1">
    <location>
        <begin position="107"/>
        <end position="141"/>
    </location>
</feature>
<protein>
    <submittedName>
        <fullName evidence="2">Uncharacterized protein</fullName>
    </submittedName>
</protein>
<dbReference type="EMBL" id="KE504173">
    <property type="protein sequence ID" value="EPS97778.1"/>
    <property type="molecule type" value="Genomic_DNA"/>
</dbReference>
<dbReference type="Proteomes" id="UP000015241">
    <property type="component" value="Unassembled WGS sequence"/>
</dbReference>
<sequence>MYLVNSSNMRDSFASEFSADWALTEGHDPSRVLSWTAGLNRYRVHIADDSKILFLSFLINFSACLLRATQFKQEFERQVMSYLYALPQDLRQTQGLVINDRGRVEQVAGPFVQRPPPADPPMHPPSPPRSEGQLDIEEDME</sequence>
<evidence type="ECO:0000313" key="3">
    <source>
        <dbReference type="Proteomes" id="UP000015241"/>
    </source>
</evidence>
<proteinExistence type="predicted"/>
<dbReference type="AlphaFoldDB" id="S8E327"/>
<accession>S8E327</accession>
<feature type="compositionally biased region" description="Pro residues" evidence="1">
    <location>
        <begin position="113"/>
        <end position="128"/>
    </location>
</feature>
<reference evidence="2 3" key="1">
    <citation type="journal article" date="2012" name="Science">
        <title>The Paleozoic origin of enzymatic lignin decomposition reconstructed from 31 fungal genomes.</title>
        <authorList>
            <person name="Floudas D."/>
            <person name="Binder M."/>
            <person name="Riley R."/>
            <person name="Barry K."/>
            <person name="Blanchette R.A."/>
            <person name="Henrissat B."/>
            <person name="Martinez A.T."/>
            <person name="Otillar R."/>
            <person name="Spatafora J.W."/>
            <person name="Yadav J.S."/>
            <person name="Aerts A."/>
            <person name="Benoit I."/>
            <person name="Boyd A."/>
            <person name="Carlson A."/>
            <person name="Copeland A."/>
            <person name="Coutinho P.M."/>
            <person name="de Vries R.P."/>
            <person name="Ferreira P."/>
            <person name="Findley K."/>
            <person name="Foster B."/>
            <person name="Gaskell J."/>
            <person name="Glotzer D."/>
            <person name="Gorecki P."/>
            <person name="Heitman J."/>
            <person name="Hesse C."/>
            <person name="Hori C."/>
            <person name="Igarashi K."/>
            <person name="Jurgens J.A."/>
            <person name="Kallen N."/>
            <person name="Kersten P."/>
            <person name="Kohler A."/>
            <person name="Kuees U."/>
            <person name="Kumar T.K.A."/>
            <person name="Kuo A."/>
            <person name="LaButti K."/>
            <person name="Larrondo L.F."/>
            <person name="Lindquist E."/>
            <person name="Ling A."/>
            <person name="Lombard V."/>
            <person name="Lucas S."/>
            <person name="Lundell T."/>
            <person name="Martin R."/>
            <person name="McLaughlin D.J."/>
            <person name="Morgenstern I."/>
            <person name="Morin E."/>
            <person name="Murat C."/>
            <person name="Nagy L.G."/>
            <person name="Nolan M."/>
            <person name="Ohm R.A."/>
            <person name="Patyshakuliyeva A."/>
            <person name="Rokas A."/>
            <person name="Ruiz-Duenas F.J."/>
            <person name="Sabat G."/>
            <person name="Salamov A."/>
            <person name="Samejima M."/>
            <person name="Schmutz J."/>
            <person name="Slot J.C."/>
            <person name="St John F."/>
            <person name="Stenlid J."/>
            <person name="Sun H."/>
            <person name="Sun S."/>
            <person name="Syed K."/>
            <person name="Tsang A."/>
            <person name="Wiebenga A."/>
            <person name="Young D."/>
            <person name="Pisabarro A."/>
            <person name="Eastwood D.C."/>
            <person name="Martin F."/>
            <person name="Cullen D."/>
            <person name="Grigoriev I.V."/>
            <person name="Hibbett D.S."/>
        </authorList>
    </citation>
    <scope>NUCLEOTIDE SEQUENCE</scope>
    <source>
        <strain evidence="3">FP-58527</strain>
    </source>
</reference>
<organism evidence="2 3">
    <name type="scientific">Fomitopsis schrenkii</name>
    <name type="common">Brown rot fungus</name>
    <dbReference type="NCBI Taxonomy" id="2126942"/>
    <lineage>
        <taxon>Eukaryota</taxon>
        <taxon>Fungi</taxon>
        <taxon>Dikarya</taxon>
        <taxon>Basidiomycota</taxon>
        <taxon>Agaricomycotina</taxon>
        <taxon>Agaricomycetes</taxon>
        <taxon>Polyporales</taxon>
        <taxon>Fomitopsis</taxon>
    </lineage>
</organism>
<gene>
    <name evidence="2" type="ORF">FOMPIDRAFT_110229</name>
</gene>
<evidence type="ECO:0000256" key="1">
    <source>
        <dbReference type="SAM" id="MobiDB-lite"/>
    </source>
</evidence>
<dbReference type="HOGENOM" id="CLU_126106_0_0_1"/>